<feature type="transmembrane region" description="Helical" evidence="1">
    <location>
        <begin position="25"/>
        <end position="42"/>
    </location>
</feature>
<gene>
    <name evidence="2" type="ORF">FHQ18_08090</name>
</gene>
<feature type="transmembrane region" description="Helical" evidence="1">
    <location>
        <begin position="221"/>
        <end position="240"/>
    </location>
</feature>
<keyword evidence="1" id="KW-0472">Membrane</keyword>
<feature type="transmembrane region" description="Helical" evidence="1">
    <location>
        <begin position="252"/>
        <end position="273"/>
    </location>
</feature>
<dbReference type="OrthoDB" id="9791090at2"/>
<feature type="transmembrane region" description="Helical" evidence="1">
    <location>
        <begin position="150"/>
        <end position="173"/>
    </location>
</feature>
<dbReference type="Proteomes" id="UP000322876">
    <property type="component" value="Unassembled WGS sequence"/>
</dbReference>
<feature type="transmembrane region" description="Helical" evidence="1">
    <location>
        <begin position="54"/>
        <end position="82"/>
    </location>
</feature>
<dbReference type="Pfam" id="PF09991">
    <property type="entry name" value="DUF2232"/>
    <property type="match status" value="1"/>
</dbReference>
<proteinExistence type="predicted"/>
<feature type="transmembrane region" description="Helical" evidence="1">
    <location>
        <begin position="193"/>
        <end position="212"/>
    </location>
</feature>
<dbReference type="AlphaFoldDB" id="A0A5A8F3T6"/>
<dbReference type="EMBL" id="VFJB01000006">
    <property type="protein sequence ID" value="KAA0257693.1"/>
    <property type="molecule type" value="Genomic_DNA"/>
</dbReference>
<sequence>MVNPIPIIQLLASIILFTFNAYNPYFGFFFGLISPLFLLFYLNSLKRFPFELLIAVIIHAAIFKIVTVYYIFMVVIPSFIILTRKEKAELLSGLPALLASIIVLILLPEIKTALIKNLEFNLSNYLELLRNSATTEKLFYIEKIEKNKTYIAALFIYLMPSLSYSYIAFTTYINKRFFYKFQKIPVQPFQVPFQLIPVLVVGGFLILANYIITKIISYNTLIIFFTLFFVQGIEILEFWLKKIKVPIIFKYVIYFFILVEPPLTIILSIFGLFDTWIDFRKLNKGGQNG</sequence>
<accession>A0A5A8F3T6</accession>
<reference evidence="2 3" key="1">
    <citation type="submission" date="2019-06" db="EMBL/GenBank/DDBJ databases">
        <title>Genomic insights into carbon and energy metabolism of Deferribacter autotrophicus revealed new metabolic traits in the phylum Deferribacteres.</title>
        <authorList>
            <person name="Slobodkin A.I."/>
            <person name="Slobodkina G.B."/>
            <person name="Allioux M."/>
            <person name="Alain K."/>
            <person name="Jebbar M."/>
            <person name="Shadrin V."/>
            <person name="Kublanov I.V."/>
            <person name="Toshchakov S.V."/>
            <person name="Bonch-Osmolovskaya E.A."/>
        </authorList>
    </citation>
    <scope>NUCLEOTIDE SEQUENCE [LARGE SCALE GENOMIC DNA]</scope>
    <source>
        <strain evidence="2 3">SL50</strain>
    </source>
</reference>
<organism evidence="2 3">
    <name type="scientific">Deferribacter autotrophicus</name>
    <dbReference type="NCBI Taxonomy" id="500465"/>
    <lineage>
        <taxon>Bacteria</taxon>
        <taxon>Pseudomonadati</taxon>
        <taxon>Deferribacterota</taxon>
        <taxon>Deferribacteres</taxon>
        <taxon>Deferribacterales</taxon>
        <taxon>Deferribacteraceae</taxon>
        <taxon>Deferribacter</taxon>
    </lineage>
</organism>
<evidence type="ECO:0000313" key="3">
    <source>
        <dbReference type="Proteomes" id="UP000322876"/>
    </source>
</evidence>
<comment type="caution">
    <text evidence="2">The sequence shown here is derived from an EMBL/GenBank/DDBJ whole genome shotgun (WGS) entry which is preliminary data.</text>
</comment>
<dbReference type="RefSeq" id="WP_149266666.1">
    <property type="nucleotide sequence ID" value="NZ_VFJB01000006.1"/>
</dbReference>
<keyword evidence="1" id="KW-0812">Transmembrane</keyword>
<protein>
    <submittedName>
        <fullName evidence="2">DUF2232 domain-containing protein</fullName>
    </submittedName>
</protein>
<keyword evidence="3" id="KW-1185">Reference proteome</keyword>
<dbReference type="InterPro" id="IPR018710">
    <property type="entry name" value="DUF2232"/>
</dbReference>
<evidence type="ECO:0000256" key="1">
    <source>
        <dbReference type="SAM" id="Phobius"/>
    </source>
</evidence>
<feature type="transmembrane region" description="Helical" evidence="1">
    <location>
        <begin position="88"/>
        <end position="107"/>
    </location>
</feature>
<keyword evidence="1" id="KW-1133">Transmembrane helix</keyword>
<name>A0A5A8F3T6_9BACT</name>
<evidence type="ECO:0000313" key="2">
    <source>
        <dbReference type="EMBL" id="KAA0257693.1"/>
    </source>
</evidence>